<dbReference type="AlphaFoldDB" id="A0A7S9KTJ0"/>
<dbReference type="PANTHER" id="PTHR33606">
    <property type="entry name" value="PROTEIN YCII"/>
    <property type="match status" value="1"/>
</dbReference>
<keyword evidence="2" id="KW-1185">Reference proteome</keyword>
<accession>A0A7S9KTJ0</accession>
<name>A0A7S9KTJ0_EPIFF</name>
<protein>
    <recommendedName>
        <fullName evidence="3">YCII-related domain-containing protein</fullName>
    </recommendedName>
</protein>
<evidence type="ECO:0000313" key="2">
    <source>
        <dbReference type="Proteomes" id="UP000594364"/>
    </source>
</evidence>
<dbReference type="InterPro" id="IPR051807">
    <property type="entry name" value="Sec-metab_biosynth-assoc"/>
</dbReference>
<organism evidence="1 2">
    <name type="scientific">Epichloe festucae (strain Fl1)</name>
    <dbReference type="NCBI Taxonomy" id="877507"/>
    <lineage>
        <taxon>Eukaryota</taxon>
        <taxon>Fungi</taxon>
        <taxon>Dikarya</taxon>
        <taxon>Ascomycota</taxon>
        <taxon>Pezizomycotina</taxon>
        <taxon>Sordariomycetes</taxon>
        <taxon>Hypocreomycetidae</taxon>
        <taxon>Hypocreales</taxon>
        <taxon>Clavicipitaceae</taxon>
        <taxon>Epichloe</taxon>
    </lineage>
</organism>
<reference evidence="1 2" key="1">
    <citation type="journal article" date="2018" name="PLoS Genet.">
        <title>Repeat elements organise 3D genome structure and mediate transcription in the filamentous fungus Epichloe festucae.</title>
        <authorList>
            <person name="Winter D.J."/>
            <person name="Ganley A.R.D."/>
            <person name="Young C.A."/>
            <person name="Liachko I."/>
            <person name="Schardl C.L."/>
            <person name="Dupont P.Y."/>
            <person name="Berry D."/>
            <person name="Ram A."/>
            <person name="Scott B."/>
            <person name="Cox M.P."/>
        </authorList>
    </citation>
    <scope>NUCLEOTIDE SEQUENCE [LARGE SCALE GENOMIC DNA]</scope>
    <source>
        <strain evidence="1 2">Fl1</strain>
    </source>
</reference>
<evidence type="ECO:0008006" key="3">
    <source>
        <dbReference type="Google" id="ProtNLM"/>
    </source>
</evidence>
<dbReference type="Gene3D" id="3.30.70.1060">
    <property type="entry name" value="Dimeric alpha+beta barrel"/>
    <property type="match status" value="1"/>
</dbReference>
<proteinExistence type="predicted"/>
<gene>
    <name evidence="1" type="ORF">C2857_006296</name>
</gene>
<dbReference type="Proteomes" id="UP000594364">
    <property type="component" value="Chromosome 3"/>
</dbReference>
<sequence length="120" mass="13744">MATLQASKSVAANVREWLVVIPDHANVLARRIAVRPRHSPHFVELHKEGYVSWAGPLFTKHVEPRPGQMRPFKGSAIVLNDRDRESIVNRLSGDIYVTERIWDLDSALIVPFRTLRRRAL</sequence>
<dbReference type="OrthoDB" id="5519740at2759"/>
<dbReference type="SUPFAM" id="SSF54909">
    <property type="entry name" value="Dimeric alpha+beta barrel"/>
    <property type="match status" value="1"/>
</dbReference>
<evidence type="ECO:0000313" key="1">
    <source>
        <dbReference type="EMBL" id="QPH02090.1"/>
    </source>
</evidence>
<dbReference type="PANTHER" id="PTHR33606:SF3">
    <property type="entry name" value="PROTEIN YCII"/>
    <property type="match status" value="1"/>
</dbReference>
<dbReference type="EMBL" id="CP031387">
    <property type="protein sequence ID" value="QPH02090.1"/>
    <property type="molecule type" value="Genomic_DNA"/>
</dbReference>
<dbReference type="InterPro" id="IPR011008">
    <property type="entry name" value="Dimeric_a/b-barrel"/>
</dbReference>